<keyword evidence="6" id="KW-0411">Iron-sulfur</keyword>
<keyword evidence="10" id="KW-1185">Reference proteome</keyword>
<dbReference type="Gene3D" id="3.90.380.10">
    <property type="entry name" value="Naphthalene 1,2-dioxygenase Alpha Subunit, Chain A, domain 1"/>
    <property type="match status" value="2"/>
</dbReference>
<dbReference type="CDD" id="cd03469">
    <property type="entry name" value="Rieske_RO_Alpha_N"/>
    <property type="match status" value="1"/>
</dbReference>
<dbReference type="InterPro" id="IPR017941">
    <property type="entry name" value="Rieske_2Fe-2S"/>
</dbReference>
<evidence type="ECO:0000256" key="4">
    <source>
        <dbReference type="ARBA" id="ARBA00023002"/>
    </source>
</evidence>
<dbReference type="InterPro" id="IPR001663">
    <property type="entry name" value="Rng_hydr_dOase-A"/>
</dbReference>
<dbReference type="PANTHER" id="PTHR43756">
    <property type="entry name" value="CHOLINE MONOOXYGENASE, CHLOROPLASTIC"/>
    <property type="match status" value="1"/>
</dbReference>
<proteinExistence type="predicted"/>
<dbReference type="PROSITE" id="PS00570">
    <property type="entry name" value="RING_HYDROXYL_ALPHA"/>
    <property type="match status" value="1"/>
</dbReference>
<protein>
    <submittedName>
        <fullName evidence="9">Choline monooxygenase</fullName>
    </submittedName>
</protein>
<evidence type="ECO:0000313" key="10">
    <source>
        <dbReference type="Proteomes" id="UP000199021"/>
    </source>
</evidence>
<keyword evidence="5" id="KW-0408">Iron</keyword>
<dbReference type="Pfam" id="PF00355">
    <property type="entry name" value="Rieske"/>
    <property type="match status" value="1"/>
</dbReference>
<dbReference type="SUPFAM" id="SSF50022">
    <property type="entry name" value="ISP domain"/>
    <property type="match status" value="1"/>
</dbReference>
<evidence type="ECO:0000256" key="2">
    <source>
        <dbReference type="ARBA" id="ARBA00022714"/>
    </source>
</evidence>
<gene>
    <name evidence="9" type="ORF">SAMN05444359_1396</name>
</gene>
<evidence type="ECO:0000256" key="1">
    <source>
        <dbReference type="ARBA" id="ARBA00001962"/>
    </source>
</evidence>
<dbReference type="RefSeq" id="WP_090173195.1">
    <property type="nucleotide sequence ID" value="NZ_FOFB01000039.1"/>
</dbReference>
<dbReference type="STRING" id="478744.SAMN05444359_1396"/>
<dbReference type="Pfam" id="PF00848">
    <property type="entry name" value="Ring_hydroxyl_A"/>
    <property type="match status" value="1"/>
</dbReference>
<keyword evidence="9" id="KW-0503">Monooxygenase</keyword>
<dbReference type="AlphaFoldDB" id="A0A1H9NRB7"/>
<keyword evidence="2" id="KW-0001">2Fe-2S</keyword>
<feature type="domain" description="Rieske" evidence="8">
    <location>
        <begin position="53"/>
        <end position="129"/>
    </location>
</feature>
<dbReference type="InterPro" id="IPR015881">
    <property type="entry name" value="ARHD_Rieske_2Fe_2S"/>
</dbReference>
<evidence type="ECO:0000256" key="5">
    <source>
        <dbReference type="ARBA" id="ARBA00023004"/>
    </source>
</evidence>
<dbReference type="InterPro" id="IPR036922">
    <property type="entry name" value="Rieske_2Fe-2S_sf"/>
</dbReference>
<dbReference type="OrthoDB" id="9800776at2"/>
<accession>A0A1H9NRB7</accession>
<evidence type="ECO:0000256" key="3">
    <source>
        <dbReference type="ARBA" id="ARBA00022723"/>
    </source>
</evidence>
<evidence type="ECO:0000256" key="7">
    <source>
        <dbReference type="ARBA" id="ARBA00023027"/>
    </source>
</evidence>
<reference evidence="10" key="1">
    <citation type="submission" date="2016-10" db="EMBL/GenBank/DDBJ databases">
        <authorList>
            <person name="Varghese N."/>
            <person name="Submissions S."/>
        </authorList>
    </citation>
    <scope>NUCLEOTIDE SEQUENCE [LARGE SCALE GENOMIC DNA]</scope>
    <source>
        <strain evidence="10">DSM 24740</strain>
    </source>
</reference>
<dbReference type="InParanoid" id="A0A1H9NRB7"/>
<dbReference type="GO" id="GO:0005506">
    <property type="term" value="F:iron ion binding"/>
    <property type="evidence" value="ECO:0007669"/>
    <property type="project" value="InterPro"/>
</dbReference>
<comment type="cofactor">
    <cofactor evidence="1">
        <name>Fe cation</name>
        <dbReference type="ChEBI" id="CHEBI:24875"/>
    </cofactor>
</comment>
<dbReference type="GO" id="GO:0004497">
    <property type="term" value="F:monooxygenase activity"/>
    <property type="evidence" value="ECO:0007669"/>
    <property type="project" value="UniProtKB-KW"/>
</dbReference>
<organism evidence="9 10">
    <name type="scientific">Neolewinella agarilytica</name>
    <dbReference type="NCBI Taxonomy" id="478744"/>
    <lineage>
        <taxon>Bacteria</taxon>
        <taxon>Pseudomonadati</taxon>
        <taxon>Bacteroidota</taxon>
        <taxon>Saprospiria</taxon>
        <taxon>Saprospirales</taxon>
        <taxon>Lewinellaceae</taxon>
        <taxon>Neolewinella</taxon>
    </lineage>
</organism>
<keyword evidence="3" id="KW-0479">Metal-binding</keyword>
<dbReference type="InterPro" id="IPR015879">
    <property type="entry name" value="Ring_hydroxy_dOase_asu_C_dom"/>
</dbReference>
<dbReference type="Proteomes" id="UP000199021">
    <property type="component" value="Unassembled WGS sequence"/>
</dbReference>
<keyword evidence="4" id="KW-0560">Oxidoreductase</keyword>
<keyword evidence="7" id="KW-0520">NAD</keyword>
<dbReference type="SUPFAM" id="SSF55961">
    <property type="entry name" value="Bet v1-like"/>
    <property type="match status" value="1"/>
</dbReference>
<evidence type="ECO:0000313" key="9">
    <source>
        <dbReference type="EMBL" id="SER38520.1"/>
    </source>
</evidence>
<evidence type="ECO:0000256" key="6">
    <source>
        <dbReference type="ARBA" id="ARBA00023014"/>
    </source>
</evidence>
<dbReference type="Gene3D" id="2.102.10.10">
    <property type="entry name" value="Rieske [2Fe-2S] iron-sulphur domain"/>
    <property type="match status" value="1"/>
</dbReference>
<dbReference type="EMBL" id="FOFB01000039">
    <property type="protein sequence ID" value="SER38520.1"/>
    <property type="molecule type" value="Genomic_DNA"/>
</dbReference>
<dbReference type="GO" id="GO:0051537">
    <property type="term" value="F:2 iron, 2 sulfur cluster binding"/>
    <property type="evidence" value="ECO:0007669"/>
    <property type="project" value="UniProtKB-KW"/>
</dbReference>
<evidence type="ECO:0000259" key="8">
    <source>
        <dbReference type="PROSITE" id="PS51296"/>
    </source>
</evidence>
<name>A0A1H9NRB7_9BACT</name>
<sequence length="362" mass="42276">MYPIHPDPARAETLPTDFYLSAEAWEACRDRIFVKSWQFLGDEQLLFAGPENLHPLSLLENYLDEPLLLSRQQDESIKCLSNVCTHRGMLLAQHPKQARKITCAYHGRRFGLDGQFEHMPEFKGAEDFPRPCDHLHELPLKKWRQFLFSGVDPSVDFEAIVEKLESRLYFLDFENFTFRPELSKTYNVSAHWALYLDNYMEGFHVPFVHNDLGALLDYGSYTTIPDGDVIWQIGYASKEDFTFDFPADHPDYGRDVTAYYIWVYPNFMLNIYPWGVQLNVVRPVSPTFTKVEFLYYIHDDETFQQMNGAQLAEKTEREDEFVVEAVQKGLRSQFYRTGRFSPAREKGVHHLHRLFSAGLGEK</sequence>
<dbReference type="PROSITE" id="PS51296">
    <property type="entry name" value="RIESKE"/>
    <property type="match status" value="1"/>
</dbReference>
<dbReference type="PANTHER" id="PTHR43756:SF5">
    <property type="entry name" value="CHOLINE MONOOXYGENASE, CHLOROPLASTIC"/>
    <property type="match status" value="1"/>
</dbReference>